<feature type="transmembrane region" description="Helical" evidence="1">
    <location>
        <begin position="77"/>
        <end position="107"/>
    </location>
</feature>
<feature type="transmembrane region" description="Helical" evidence="1">
    <location>
        <begin position="45"/>
        <end position="65"/>
    </location>
</feature>
<reference evidence="2" key="1">
    <citation type="submission" date="2022-01" db="EMBL/GenBank/DDBJ databases">
        <authorList>
            <person name="Jo J.-H."/>
            <person name="Im W.-T."/>
        </authorList>
    </citation>
    <scope>NUCLEOTIDE SEQUENCE</scope>
    <source>
        <strain evidence="2">NA20</strain>
    </source>
</reference>
<evidence type="ECO:0000256" key="1">
    <source>
        <dbReference type="SAM" id="Phobius"/>
    </source>
</evidence>
<gene>
    <name evidence="2" type="ORF">LZZ85_26285</name>
</gene>
<feature type="transmembrane region" description="Helical" evidence="1">
    <location>
        <begin position="20"/>
        <end position="39"/>
    </location>
</feature>
<evidence type="ECO:0000313" key="2">
    <source>
        <dbReference type="EMBL" id="MCG2617837.1"/>
    </source>
</evidence>
<keyword evidence="3" id="KW-1185">Reference proteome</keyword>
<comment type="caution">
    <text evidence="2">The sequence shown here is derived from an EMBL/GenBank/DDBJ whole genome shotgun (WGS) entry which is preliminary data.</text>
</comment>
<dbReference type="RefSeq" id="WP_237876700.1">
    <property type="nucleotide sequence ID" value="NZ_JAKLTR010000026.1"/>
</dbReference>
<name>A0ABS9L025_9BACT</name>
<keyword evidence="1" id="KW-1133">Transmembrane helix</keyword>
<dbReference type="Proteomes" id="UP001165367">
    <property type="component" value="Unassembled WGS sequence"/>
</dbReference>
<keyword evidence="1" id="KW-0812">Transmembrane</keyword>
<keyword evidence="1" id="KW-0472">Membrane</keyword>
<accession>A0ABS9L025</accession>
<sequence length="182" mass="20588">MAKFEIILRNDKVKQYNSMALFIVILNIGLFILTAFYSTDQFIRNVALAVAVLSAVSLAAGWWLARKGKAVNASLKYLPLIIITIGWAMIGNWWAAVLCAVLTFLFATSQRQLQLGVDKGEVIYPSFPQRTIRWNELNNIVLKDGLLTIDFKNNKILQSEIIESSAGLNEQEFNDFCREQLK</sequence>
<protein>
    <submittedName>
        <fullName evidence="2">Uncharacterized protein</fullName>
    </submittedName>
</protein>
<organism evidence="2 3">
    <name type="scientific">Terrimonas ginsenosidimutans</name>
    <dbReference type="NCBI Taxonomy" id="2908004"/>
    <lineage>
        <taxon>Bacteria</taxon>
        <taxon>Pseudomonadati</taxon>
        <taxon>Bacteroidota</taxon>
        <taxon>Chitinophagia</taxon>
        <taxon>Chitinophagales</taxon>
        <taxon>Chitinophagaceae</taxon>
        <taxon>Terrimonas</taxon>
    </lineage>
</organism>
<evidence type="ECO:0000313" key="3">
    <source>
        <dbReference type="Proteomes" id="UP001165367"/>
    </source>
</evidence>
<proteinExistence type="predicted"/>
<dbReference type="EMBL" id="JAKLTR010000026">
    <property type="protein sequence ID" value="MCG2617837.1"/>
    <property type="molecule type" value="Genomic_DNA"/>
</dbReference>